<evidence type="ECO:0000256" key="1">
    <source>
        <dbReference type="SAM" id="MobiDB-lite"/>
    </source>
</evidence>
<evidence type="ECO:0000313" key="2">
    <source>
        <dbReference type="EMBL" id="WMV41577.1"/>
    </source>
</evidence>
<reference evidence="2" key="1">
    <citation type="submission" date="2023-08" db="EMBL/GenBank/DDBJ databases">
        <title>A de novo genome assembly of Solanum verrucosum Schlechtendal, a Mexican diploid species geographically isolated from the other diploid A-genome species in potato relatives.</title>
        <authorList>
            <person name="Hosaka K."/>
        </authorList>
    </citation>
    <scope>NUCLEOTIDE SEQUENCE</scope>
    <source>
        <tissue evidence="2">Young leaves</tissue>
    </source>
</reference>
<dbReference type="AlphaFoldDB" id="A0AAF0U941"/>
<sequence length="121" mass="13138">MARLKVTAKDRQPQKRAKGVIIVAEVEPPCSSRPRPTQKSGRGKGKQPVEPSLSSSCSATMGVYSTHHTTSESETGEDVGSRTPIYESEPTDDQTLKHKCAMLRSKELHDPTKLPALSTPP</sequence>
<protein>
    <submittedName>
        <fullName evidence="2">Uncharacterized protein</fullName>
    </submittedName>
</protein>
<gene>
    <name evidence="2" type="ORF">MTR67_034962</name>
</gene>
<accession>A0AAF0U941</accession>
<feature type="region of interest" description="Disordered" evidence="1">
    <location>
        <begin position="1"/>
        <end position="121"/>
    </location>
</feature>
<dbReference type="Proteomes" id="UP001234989">
    <property type="component" value="Chromosome 8"/>
</dbReference>
<name>A0AAF0U941_SOLVR</name>
<evidence type="ECO:0000313" key="3">
    <source>
        <dbReference type="Proteomes" id="UP001234989"/>
    </source>
</evidence>
<keyword evidence="3" id="KW-1185">Reference proteome</keyword>
<organism evidence="2 3">
    <name type="scientific">Solanum verrucosum</name>
    <dbReference type="NCBI Taxonomy" id="315347"/>
    <lineage>
        <taxon>Eukaryota</taxon>
        <taxon>Viridiplantae</taxon>
        <taxon>Streptophyta</taxon>
        <taxon>Embryophyta</taxon>
        <taxon>Tracheophyta</taxon>
        <taxon>Spermatophyta</taxon>
        <taxon>Magnoliopsida</taxon>
        <taxon>eudicotyledons</taxon>
        <taxon>Gunneridae</taxon>
        <taxon>Pentapetalae</taxon>
        <taxon>asterids</taxon>
        <taxon>lamiids</taxon>
        <taxon>Solanales</taxon>
        <taxon>Solanaceae</taxon>
        <taxon>Solanoideae</taxon>
        <taxon>Solaneae</taxon>
        <taxon>Solanum</taxon>
    </lineage>
</organism>
<proteinExistence type="predicted"/>
<dbReference type="EMBL" id="CP133619">
    <property type="protein sequence ID" value="WMV41577.1"/>
    <property type="molecule type" value="Genomic_DNA"/>
</dbReference>